<evidence type="ECO:0000256" key="1">
    <source>
        <dbReference type="SAM" id="MobiDB-lite"/>
    </source>
</evidence>
<dbReference type="AlphaFoldDB" id="A0A395NFQ1"/>
<sequence length="155" mass="16634">MGVVELASRPADCDGNLAGNPPLAIGSPAYPGLHEILIRWQAAPKPSCNVRQPRPHFTFGSTGNRVTGSNIAATHIQPSPPWPLGSVWSETLDPNSWPKQDKSRHLQPHRPRAAAVTHAGPITLSCGHIELHHTVLMPPQRLFGRGEAPAAPAEQ</sequence>
<feature type="region of interest" description="Disordered" evidence="1">
    <location>
        <begin position="94"/>
        <end position="115"/>
    </location>
</feature>
<keyword evidence="3" id="KW-1185">Reference proteome</keyword>
<accession>A0A395NFQ1</accession>
<dbReference type="Proteomes" id="UP000266272">
    <property type="component" value="Unassembled WGS sequence"/>
</dbReference>
<comment type="caution">
    <text evidence="2">The sequence shown here is derived from an EMBL/GenBank/DDBJ whole genome shotgun (WGS) entry which is preliminary data.</text>
</comment>
<gene>
    <name evidence="2" type="ORF">TARUN_7294</name>
</gene>
<dbReference type="EMBL" id="PXOA01000486">
    <property type="protein sequence ID" value="RFU74962.1"/>
    <property type="molecule type" value="Genomic_DNA"/>
</dbReference>
<organism evidence="2 3">
    <name type="scientific">Trichoderma arundinaceum</name>
    <dbReference type="NCBI Taxonomy" id="490622"/>
    <lineage>
        <taxon>Eukaryota</taxon>
        <taxon>Fungi</taxon>
        <taxon>Dikarya</taxon>
        <taxon>Ascomycota</taxon>
        <taxon>Pezizomycotina</taxon>
        <taxon>Sordariomycetes</taxon>
        <taxon>Hypocreomycetidae</taxon>
        <taxon>Hypocreales</taxon>
        <taxon>Hypocreaceae</taxon>
        <taxon>Trichoderma</taxon>
    </lineage>
</organism>
<proteinExistence type="predicted"/>
<protein>
    <submittedName>
        <fullName evidence="2">Uncharacterized protein</fullName>
    </submittedName>
</protein>
<evidence type="ECO:0000313" key="3">
    <source>
        <dbReference type="Proteomes" id="UP000266272"/>
    </source>
</evidence>
<evidence type="ECO:0000313" key="2">
    <source>
        <dbReference type="EMBL" id="RFU74962.1"/>
    </source>
</evidence>
<reference evidence="2 3" key="1">
    <citation type="journal article" date="2018" name="PLoS Pathog.">
        <title>Evolution of structural diversity of trichothecenes, a family of toxins produced by plant pathogenic and entomopathogenic fungi.</title>
        <authorList>
            <person name="Proctor R.H."/>
            <person name="McCormick S.P."/>
            <person name="Kim H.S."/>
            <person name="Cardoza R.E."/>
            <person name="Stanley A.M."/>
            <person name="Lindo L."/>
            <person name="Kelly A."/>
            <person name="Brown D.W."/>
            <person name="Lee T."/>
            <person name="Vaughan M.M."/>
            <person name="Alexander N.J."/>
            <person name="Busman M."/>
            <person name="Gutierrez S."/>
        </authorList>
    </citation>
    <scope>NUCLEOTIDE SEQUENCE [LARGE SCALE GENOMIC DNA]</scope>
    <source>
        <strain evidence="2 3">IBT 40837</strain>
    </source>
</reference>
<name>A0A395NFQ1_TRIAR</name>